<accession>A0A165C9J5</accession>
<dbReference type="AlphaFoldDB" id="A0A165C9J5"/>
<reference evidence="1 2" key="1">
    <citation type="journal article" date="2016" name="Mol. Biol. Evol.">
        <title>Comparative Genomics of Early-Diverging Mushroom-Forming Fungi Provides Insights into the Origins of Lignocellulose Decay Capabilities.</title>
        <authorList>
            <person name="Nagy L.G."/>
            <person name="Riley R."/>
            <person name="Tritt A."/>
            <person name="Adam C."/>
            <person name="Daum C."/>
            <person name="Floudas D."/>
            <person name="Sun H."/>
            <person name="Yadav J.S."/>
            <person name="Pangilinan J."/>
            <person name="Larsson K.H."/>
            <person name="Matsuura K."/>
            <person name="Barry K."/>
            <person name="Labutti K."/>
            <person name="Kuo R."/>
            <person name="Ohm R.A."/>
            <person name="Bhattacharya S.S."/>
            <person name="Shirouzu T."/>
            <person name="Yoshinaga Y."/>
            <person name="Martin F.M."/>
            <person name="Grigoriev I.V."/>
            <person name="Hibbett D.S."/>
        </authorList>
    </citation>
    <scope>NUCLEOTIDE SEQUENCE [LARGE SCALE GENOMIC DNA]</scope>
    <source>
        <strain evidence="1 2">HHB12733</strain>
    </source>
</reference>
<keyword evidence="2" id="KW-1185">Reference proteome</keyword>
<organism evidence="1 2">
    <name type="scientific">Calocera cornea HHB12733</name>
    <dbReference type="NCBI Taxonomy" id="1353952"/>
    <lineage>
        <taxon>Eukaryota</taxon>
        <taxon>Fungi</taxon>
        <taxon>Dikarya</taxon>
        <taxon>Basidiomycota</taxon>
        <taxon>Agaricomycotina</taxon>
        <taxon>Dacrymycetes</taxon>
        <taxon>Dacrymycetales</taxon>
        <taxon>Dacrymycetaceae</taxon>
        <taxon>Calocera</taxon>
    </lineage>
</organism>
<dbReference type="InParanoid" id="A0A165C9J5"/>
<dbReference type="EMBL" id="KV424174">
    <property type="protein sequence ID" value="KZT50447.1"/>
    <property type="molecule type" value="Genomic_DNA"/>
</dbReference>
<gene>
    <name evidence="1" type="ORF">CALCODRAFT_504721</name>
</gene>
<protein>
    <recommendedName>
        <fullName evidence="3">SGNH hydrolase-type esterase domain-containing protein</fullName>
    </recommendedName>
</protein>
<evidence type="ECO:0000313" key="1">
    <source>
        <dbReference type="EMBL" id="KZT50447.1"/>
    </source>
</evidence>
<name>A0A165C9J5_9BASI</name>
<sequence>MPPHRFPASLAPLLPLGRWSPTPTNGLAASWPGSSLTLRFTGSYLALDGGRETARLGRPGGEEKTLTWTVFCPGRGELEGAPAPGNTGTVRTANLRNGERVVLWDQPGEGEERVCRVYIGDWGSVVEVAAFFADEETSLLPPSPAPQTRILTIGDSISCAYSMGSEWGQKVPPHGAWDAWPLLAGRIISARALAQGQGQGQGEGQLVRAPPTFLTRMRMPMLMLLRAPEIHQH</sequence>
<dbReference type="OrthoDB" id="3241977at2759"/>
<evidence type="ECO:0000313" key="2">
    <source>
        <dbReference type="Proteomes" id="UP000076842"/>
    </source>
</evidence>
<evidence type="ECO:0008006" key="3">
    <source>
        <dbReference type="Google" id="ProtNLM"/>
    </source>
</evidence>
<proteinExistence type="predicted"/>
<dbReference type="Proteomes" id="UP000076842">
    <property type="component" value="Unassembled WGS sequence"/>
</dbReference>